<sequence>MRSNVSAAEGWSSRRTLRRVVFCVASLLLLLVVVAAGARLWLQQAMRSSLPQTDGTLQLRGLGAPVTVERDAHGTPHIQSTDVDDLVFAQGFVTAGDRLWQMDMLRRHVTGRLAEVLGSNMIQHDRTQRYLQFRQAAARALPLMDATERHQLDRYADGVNAQIDLLRSAGHLPAEFRVLGYQPEHWSAMDSLLVEFAMTQDLSTVYPSKLDREAVESLLAGQTARGEDLLGDLYPVTTLRDHPPIADQPAATKKPTLDDLGEDDLVTQFAAPAHAADLAQAKAALAPFVGALQCEGCQAGSNNWAISGAHTQSGKPLVANDPHLALTVPGIWYTVELESGSFHASGASIPGLPFIVLGHNQHVAWGFTNSTADVQDLYVEQISGDQFRGADGAMHPLAHEHETINVKRGKSVSFDVSLTSHGGTPTPILSPLYPHETRNLALRWPVYDAGTASLPMYRVCSAEDGAALIEAFRNYGAPAQNLVWGDDHGHVGYHLVGRIPLRGAGGQSGLTPVPVNTGTYEWAGWIPYDALPQVTDPEGGVVATANARTTPTGYPYGTSLDWAAPYRNERIWKLLEGRNGLSAADMLAVQNDTFSALDKTYAEHIVYAVDHAKSPTRRDREAAEILRKWDGHITADSVAASLTSATRRALLPMVLQPKLGSNWDSYGPGNSSYVLERMIETRPSRWLPEQFADWNELLVAALDRGMKEGEAPADLRDWTWGSRHELDLEHPVFGAIPWLRALLGVAGTGPQPMPGSGLTVRASNGKHSASMRFIADLAAPADDSMSLPMGESGNPASPWFMDGWPTWYRGERESLPFGNTAGSGASHRIVLTP</sequence>
<evidence type="ECO:0000256" key="1">
    <source>
        <dbReference type="ARBA" id="ARBA00006586"/>
    </source>
</evidence>
<protein>
    <submittedName>
        <fullName evidence="6">Penicilin amidase</fullName>
    </submittedName>
</protein>
<dbReference type="AlphaFoldDB" id="I3ZDC5"/>
<gene>
    <name evidence="6" type="ordered locus">Terro_0921</name>
</gene>
<evidence type="ECO:0000256" key="5">
    <source>
        <dbReference type="PIRSR" id="PIRSR001227-2"/>
    </source>
</evidence>
<dbReference type="GO" id="GO:0016811">
    <property type="term" value="F:hydrolase activity, acting on carbon-nitrogen (but not peptide) bonds, in linear amides"/>
    <property type="evidence" value="ECO:0007669"/>
    <property type="project" value="InterPro"/>
</dbReference>
<feature type="active site" description="Nucleophile" evidence="4">
    <location>
        <position position="301"/>
    </location>
</feature>
<dbReference type="HOGENOM" id="CLU_011790_0_0_0"/>
<evidence type="ECO:0000313" key="6">
    <source>
        <dbReference type="EMBL" id="AFL87243.1"/>
    </source>
</evidence>
<dbReference type="PANTHER" id="PTHR34218">
    <property type="entry name" value="PEPTIDASE S45 PENICILLIN AMIDASE"/>
    <property type="match status" value="1"/>
</dbReference>
<dbReference type="Gene3D" id="1.10.439.10">
    <property type="entry name" value="Penicillin Amidohydrolase, domain 1"/>
    <property type="match status" value="1"/>
</dbReference>
<dbReference type="eggNOG" id="COG2366">
    <property type="taxonomic scope" value="Bacteria"/>
</dbReference>
<dbReference type="Pfam" id="PF01804">
    <property type="entry name" value="Penicil_amidase"/>
    <property type="match status" value="1"/>
</dbReference>
<dbReference type="SUPFAM" id="SSF56235">
    <property type="entry name" value="N-terminal nucleophile aminohydrolases (Ntn hydrolases)"/>
    <property type="match status" value="1"/>
</dbReference>
<comment type="cofactor">
    <cofactor evidence="5">
        <name>Ca(2+)</name>
        <dbReference type="ChEBI" id="CHEBI:29108"/>
    </cofactor>
    <text evidence="5">Binds 1 Ca(2+) ion per dimer.</text>
</comment>
<dbReference type="Gene3D" id="3.60.20.10">
    <property type="entry name" value="Glutamine Phosphoribosylpyrophosphate, subunit 1, domain 1"/>
    <property type="match status" value="1"/>
</dbReference>
<dbReference type="Proteomes" id="UP000006056">
    <property type="component" value="Chromosome"/>
</dbReference>
<organism evidence="6 7">
    <name type="scientific">Terriglobus roseus (strain DSM 18391 / NRRL B-41598 / KBS 63)</name>
    <dbReference type="NCBI Taxonomy" id="926566"/>
    <lineage>
        <taxon>Bacteria</taxon>
        <taxon>Pseudomonadati</taxon>
        <taxon>Acidobacteriota</taxon>
        <taxon>Terriglobia</taxon>
        <taxon>Terriglobales</taxon>
        <taxon>Acidobacteriaceae</taxon>
        <taxon>Terriglobus</taxon>
    </lineage>
</organism>
<keyword evidence="3" id="KW-0865">Zymogen</keyword>
<accession>I3ZDC5</accession>
<keyword evidence="5" id="KW-0479">Metal-binding</keyword>
<feature type="binding site" evidence="5">
    <location>
        <position position="373"/>
    </location>
    <ligand>
        <name>Ca(2+)</name>
        <dbReference type="ChEBI" id="CHEBI:29108"/>
    </ligand>
</feature>
<comment type="similarity">
    <text evidence="1">Belongs to the peptidase S45 family.</text>
</comment>
<dbReference type="InterPro" id="IPR029055">
    <property type="entry name" value="Ntn_hydrolases_N"/>
</dbReference>
<evidence type="ECO:0000256" key="4">
    <source>
        <dbReference type="PIRSR" id="PIRSR001227-1"/>
    </source>
</evidence>
<keyword evidence="5" id="KW-0106">Calcium</keyword>
<dbReference type="InterPro" id="IPR043146">
    <property type="entry name" value="Penicillin_amidase_N_B-knob"/>
</dbReference>
<dbReference type="CDD" id="cd03747">
    <property type="entry name" value="Ntn_PGA_like"/>
    <property type="match status" value="1"/>
</dbReference>
<feature type="binding site" evidence="5">
    <location>
        <position position="376"/>
    </location>
    <ligand>
        <name>Ca(2+)</name>
        <dbReference type="ChEBI" id="CHEBI:29108"/>
    </ligand>
</feature>
<evidence type="ECO:0000256" key="3">
    <source>
        <dbReference type="ARBA" id="ARBA00023145"/>
    </source>
</evidence>
<dbReference type="InterPro" id="IPR023343">
    <property type="entry name" value="Penicillin_amidase_dom1"/>
</dbReference>
<dbReference type="PATRIC" id="fig|926566.3.peg.900"/>
<keyword evidence="7" id="KW-1185">Reference proteome</keyword>
<evidence type="ECO:0000256" key="2">
    <source>
        <dbReference type="ARBA" id="ARBA00022801"/>
    </source>
</evidence>
<dbReference type="Gene3D" id="1.10.1400.10">
    <property type="match status" value="1"/>
</dbReference>
<dbReference type="Gene3D" id="2.30.120.10">
    <property type="match status" value="1"/>
</dbReference>
<evidence type="ECO:0000313" key="7">
    <source>
        <dbReference type="Proteomes" id="UP000006056"/>
    </source>
</evidence>
<dbReference type="GO" id="GO:0017000">
    <property type="term" value="P:antibiotic biosynthetic process"/>
    <property type="evidence" value="ECO:0007669"/>
    <property type="project" value="InterPro"/>
</dbReference>
<dbReference type="EMBL" id="CP003379">
    <property type="protein sequence ID" value="AFL87243.1"/>
    <property type="molecule type" value="Genomic_DNA"/>
</dbReference>
<dbReference type="MEROPS" id="S45.003"/>
<proteinExistence type="inferred from homology"/>
<keyword evidence="2" id="KW-0378">Hydrolase</keyword>
<dbReference type="PIRSF" id="PIRSF001227">
    <property type="entry name" value="Pen_acylase"/>
    <property type="match status" value="1"/>
</dbReference>
<dbReference type="InterPro" id="IPR002692">
    <property type="entry name" value="S45"/>
</dbReference>
<dbReference type="PANTHER" id="PTHR34218:SF4">
    <property type="entry name" value="ACYL-HOMOSERINE LACTONE ACYLASE QUIP"/>
    <property type="match status" value="1"/>
</dbReference>
<dbReference type="GO" id="GO:0046872">
    <property type="term" value="F:metal ion binding"/>
    <property type="evidence" value="ECO:0007669"/>
    <property type="project" value="UniProtKB-KW"/>
</dbReference>
<dbReference type="InterPro" id="IPR014395">
    <property type="entry name" value="Pen/GL7ACA/AHL_acylase"/>
</dbReference>
<reference evidence="6 7" key="1">
    <citation type="submission" date="2012-06" db="EMBL/GenBank/DDBJ databases">
        <title>Complete genome of Terriglobus roseus DSM 18391.</title>
        <authorList>
            <consortium name="US DOE Joint Genome Institute (JGI-PGF)"/>
            <person name="Lucas S."/>
            <person name="Copeland A."/>
            <person name="Lapidus A."/>
            <person name="Glavina del Rio T."/>
            <person name="Dalin E."/>
            <person name="Tice H."/>
            <person name="Bruce D."/>
            <person name="Goodwin L."/>
            <person name="Pitluck S."/>
            <person name="Peters L."/>
            <person name="Mikhailova N."/>
            <person name="Munk A.C.C."/>
            <person name="Kyrpides N."/>
            <person name="Mavromatis K."/>
            <person name="Ivanova N."/>
            <person name="Brettin T."/>
            <person name="Detter J.C."/>
            <person name="Han C."/>
            <person name="Larimer F."/>
            <person name="Land M."/>
            <person name="Hauser L."/>
            <person name="Markowitz V."/>
            <person name="Cheng J.-F."/>
            <person name="Hugenholtz P."/>
            <person name="Woyke T."/>
            <person name="Wu D."/>
            <person name="Brambilla E."/>
            <person name="Klenk H.-P."/>
            <person name="Eisen J.A."/>
        </authorList>
    </citation>
    <scope>NUCLEOTIDE SEQUENCE [LARGE SCALE GENOMIC DNA]</scope>
    <source>
        <strain evidence="7">DSM 18391 / NRRL B-41598 / KBS 63</strain>
    </source>
</reference>
<dbReference type="STRING" id="926566.Terro_0921"/>
<name>I3ZDC5_TERRK</name>
<dbReference type="KEGG" id="trs:Terro_0921"/>
<dbReference type="InterPro" id="IPR043147">
    <property type="entry name" value="Penicillin_amidase_A-knob"/>
</dbReference>